<proteinExistence type="predicted"/>
<protein>
    <submittedName>
        <fullName evidence="1">Uncharacterized protein</fullName>
    </submittedName>
</protein>
<evidence type="ECO:0000313" key="2">
    <source>
        <dbReference type="Proteomes" id="UP001151760"/>
    </source>
</evidence>
<name>A0ABQ5CS90_9ASTR</name>
<keyword evidence="2" id="KW-1185">Reference proteome</keyword>
<dbReference type="EMBL" id="BQNB010014556">
    <property type="protein sequence ID" value="GJT29599.1"/>
    <property type="molecule type" value="Genomic_DNA"/>
</dbReference>
<comment type="caution">
    <text evidence="1">The sequence shown here is derived from an EMBL/GenBank/DDBJ whole genome shotgun (WGS) entry which is preliminary data.</text>
</comment>
<reference evidence="1" key="2">
    <citation type="submission" date="2022-01" db="EMBL/GenBank/DDBJ databases">
        <authorList>
            <person name="Yamashiro T."/>
            <person name="Shiraishi A."/>
            <person name="Satake H."/>
            <person name="Nakayama K."/>
        </authorList>
    </citation>
    <scope>NUCLEOTIDE SEQUENCE</scope>
</reference>
<accession>A0ABQ5CS90</accession>
<organism evidence="1 2">
    <name type="scientific">Tanacetum coccineum</name>
    <dbReference type="NCBI Taxonomy" id="301880"/>
    <lineage>
        <taxon>Eukaryota</taxon>
        <taxon>Viridiplantae</taxon>
        <taxon>Streptophyta</taxon>
        <taxon>Embryophyta</taxon>
        <taxon>Tracheophyta</taxon>
        <taxon>Spermatophyta</taxon>
        <taxon>Magnoliopsida</taxon>
        <taxon>eudicotyledons</taxon>
        <taxon>Gunneridae</taxon>
        <taxon>Pentapetalae</taxon>
        <taxon>asterids</taxon>
        <taxon>campanulids</taxon>
        <taxon>Asterales</taxon>
        <taxon>Asteraceae</taxon>
        <taxon>Asteroideae</taxon>
        <taxon>Anthemideae</taxon>
        <taxon>Anthemidinae</taxon>
        <taxon>Tanacetum</taxon>
    </lineage>
</organism>
<evidence type="ECO:0000313" key="1">
    <source>
        <dbReference type="EMBL" id="GJT29599.1"/>
    </source>
</evidence>
<gene>
    <name evidence="1" type="ORF">Tco_0909874</name>
</gene>
<sequence>MTTPSPSPPIFTITPSAGERLARCLAPPAHLALIDAVTTAITITPLITTTTSALYISTTCVTIRGLKESSTVDLLEARDRYGFCPVTVDAEEMRQGLEMLVRIVGLVYNNSRIWIAAGRFTYGGWMTLQELYEWLEEAGHMLSREAWSHSIGLDVRVNS</sequence>
<dbReference type="Proteomes" id="UP001151760">
    <property type="component" value="Unassembled WGS sequence"/>
</dbReference>
<reference evidence="1" key="1">
    <citation type="journal article" date="2022" name="Int. J. Mol. Sci.">
        <title>Draft Genome of Tanacetum Coccineum: Genomic Comparison of Closely Related Tanacetum-Family Plants.</title>
        <authorList>
            <person name="Yamashiro T."/>
            <person name="Shiraishi A."/>
            <person name="Nakayama K."/>
            <person name="Satake H."/>
        </authorList>
    </citation>
    <scope>NUCLEOTIDE SEQUENCE</scope>
</reference>